<dbReference type="EMBL" id="JBHSRD010000008">
    <property type="protein sequence ID" value="MFC6009009.1"/>
    <property type="molecule type" value="Genomic_DNA"/>
</dbReference>
<keyword evidence="4" id="KW-1185">Reference proteome</keyword>
<organism evidence="3 4">
    <name type="scientific">Angustibacter luteus</name>
    <dbReference type="NCBI Taxonomy" id="658456"/>
    <lineage>
        <taxon>Bacteria</taxon>
        <taxon>Bacillati</taxon>
        <taxon>Actinomycetota</taxon>
        <taxon>Actinomycetes</taxon>
        <taxon>Kineosporiales</taxon>
        <taxon>Kineosporiaceae</taxon>
    </lineage>
</organism>
<reference evidence="4" key="1">
    <citation type="journal article" date="2019" name="Int. J. Syst. Evol. Microbiol.">
        <title>The Global Catalogue of Microorganisms (GCM) 10K type strain sequencing project: providing services to taxonomists for standard genome sequencing and annotation.</title>
        <authorList>
            <consortium name="The Broad Institute Genomics Platform"/>
            <consortium name="The Broad Institute Genome Sequencing Center for Infectious Disease"/>
            <person name="Wu L."/>
            <person name="Ma J."/>
        </authorList>
    </citation>
    <scope>NUCLEOTIDE SEQUENCE [LARGE SCALE GENOMIC DNA]</scope>
    <source>
        <strain evidence="4">KACC 14249</strain>
    </source>
</reference>
<evidence type="ECO:0000313" key="3">
    <source>
        <dbReference type="EMBL" id="MFC6009009.1"/>
    </source>
</evidence>
<name>A0ABW1JJW5_9ACTN</name>
<feature type="compositionally biased region" description="Low complexity" evidence="1">
    <location>
        <begin position="75"/>
        <end position="87"/>
    </location>
</feature>
<sequence>MSLPPLPDVPRDNRRTATVVAVAVLGVLCVGGLVFGLKGLFAPADGQPGGAATTAAGPRPSTDSAAPTTEGGDVSTPSSAGPAAASTPPEPAGDLVQFSSPSGNIRCALSSAGARCDIGDKTWAPGARPGDCQADWGTGLFVDGARASVTCASDAVDGGSALKYGKAVTRGDFTCRSSKDGISCRDGSSGHAFSLSRAAFQVS</sequence>
<dbReference type="Proteomes" id="UP001596189">
    <property type="component" value="Unassembled WGS sequence"/>
</dbReference>
<dbReference type="InterPro" id="IPR046576">
    <property type="entry name" value="DUF6636"/>
</dbReference>
<feature type="compositionally biased region" description="Low complexity" evidence="1">
    <location>
        <begin position="48"/>
        <end position="60"/>
    </location>
</feature>
<feature type="region of interest" description="Disordered" evidence="1">
    <location>
        <begin position="48"/>
        <end position="95"/>
    </location>
</feature>
<protein>
    <submittedName>
        <fullName evidence="3">DUF6636 domain-containing protein</fullName>
    </submittedName>
</protein>
<evidence type="ECO:0000256" key="1">
    <source>
        <dbReference type="SAM" id="MobiDB-lite"/>
    </source>
</evidence>
<comment type="caution">
    <text evidence="3">The sequence shown here is derived from an EMBL/GenBank/DDBJ whole genome shotgun (WGS) entry which is preliminary data.</text>
</comment>
<keyword evidence="2" id="KW-0812">Transmembrane</keyword>
<keyword evidence="2" id="KW-0472">Membrane</keyword>
<proteinExistence type="predicted"/>
<evidence type="ECO:0000256" key="2">
    <source>
        <dbReference type="SAM" id="Phobius"/>
    </source>
</evidence>
<feature type="transmembrane region" description="Helical" evidence="2">
    <location>
        <begin position="16"/>
        <end position="37"/>
    </location>
</feature>
<evidence type="ECO:0000313" key="4">
    <source>
        <dbReference type="Proteomes" id="UP001596189"/>
    </source>
</evidence>
<dbReference type="RefSeq" id="WP_345717538.1">
    <property type="nucleotide sequence ID" value="NZ_BAABFP010000007.1"/>
</dbReference>
<accession>A0ABW1JJW5</accession>
<dbReference type="Pfam" id="PF20341">
    <property type="entry name" value="DUF6636"/>
    <property type="match status" value="1"/>
</dbReference>
<keyword evidence="2" id="KW-1133">Transmembrane helix</keyword>
<gene>
    <name evidence="3" type="ORF">ACFQDO_17885</name>
</gene>